<evidence type="ECO:0000313" key="2">
    <source>
        <dbReference type="EMBL" id="KAF3431048.1"/>
    </source>
</evidence>
<comment type="caution">
    <text evidence="2">The sequence shown here is derived from an EMBL/GenBank/DDBJ whole genome shotgun (WGS) entry which is preliminary data.</text>
</comment>
<keyword evidence="3" id="KW-1185">Reference proteome</keyword>
<feature type="region of interest" description="Disordered" evidence="1">
    <location>
        <begin position="1"/>
        <end position="55"/>
    </location>
</feature>
<reference evidence="2" key="1">
    <citation type="submission" date="2020-03" db="EMBL/GenBank/DDBJ databases">
        <title>A high-quality chromosome-level genome assembly of a woody plant with both climbing and erect habits, Rhamnella rubrinervis.</title>
        <authorList>
            <person name="Lu Z."/>
            <person name="Yang Y."/>
            <person name="Zhu X."/>
            <person name="Sun Y."/>
        </authorList>
    </citation>
    <scope>NUCLEOTIDE SEQUENCE</scope>
    <source>
        <strain evidence="2">BYM</strain>
        <tissue evidence="2">Leaf</tissue>
    </source>
</reference>
<dbReference type="Proteomes" id="UP000796880">
    <property type="component" value="Unassembled WGS sequence"/>
</dbReference>
<dbReference type="EMBL" id="VOIH02000012">
    <property type="protein sequence ID" value="KAF3431048.1"/>
    <property type="molecule type" value="Genomic_DNA"/>
</dbReference>
<accession>A0A8K0DLE2</accession>
<sequence>MLLLLSGKNDRDISTCGSEQTTTKRKELEKTPTSRVEQPIASREPGNGNKANGNRNYCDEVDAVICRRSTRNKRNRKTSTVRESILQYVKRQKSLAP</sequence>
<feature type="compositionally biased region" description="Basic and acidic residues" evidence="1">
    <location>
        <begin position="22"/>
        <end position="32"/>
    </location>
</feature>
<evidence type="ECO:0000313" key="3">
    <source>
        <dbReference type="Proteomes" id="UP000796880"/>
    </source>
</evidence>
<evidence type="ECO:0000256" key="1">
    <source>
        <dbReference type="SAM" id="MobiDB-lite"/>
    </source>
</evidence>
<gene>
    <name evidence="2" type="ORF">FNV43_RR25778</name>
</gene>
<proteinExistence type="predicted"/>
<protein>
    <submittedName>
        <fullName evidence="2">Uncharacterized protein</fullName>
    </submittedName>
</protein>
<organism evidence="2 3">
    <name type="scientific">Rhamnella rubrinervis</name>
    <dbReference type="NCBI Taxonomy" id="2594499"/>
    <lineage>
        <taxon>Eukaryota</taxon>
        <taxon>Viridiplantae</taxon>
        <taxon>Streptophyta</taxon>
        <taxon>Embryophyta</taxon>
        <taxon>Tracheophyta</taxon>
        <taxon>Spermatophyta</taxon>
        <taxon>Magnoliopsida</taxon>
        <taxon>eudicotyledons</taxon>
        <taxon>Gunneridae</taxon>
        <taxon>Pentapetalae</taxon>
        <taxon>rosids</taxon>
        <taxon>fabids</taxon>
        <taxon>Rosales</taxon>
        <taxon>Rhamnaceae</taxon>
        <taxon>rhamnoid group</taxon>
        <taxon>Rhamneae</taxon>
        <taxon>Rhamnella</taxon>
    </lineage>
</organism>
<dbReference type="AlphaFoldDB" id="A0A8K0DLE2"/>
<name>A0A8K0DLE2_9ROSA</name>